<gene>
    <name evidence="3" type="ORF">G7Y29_02385</name>
</gene>
<dbReference type="InterPro" id="IPR052366">
    <property type="entry name" value="GTP_Pyrophosphokinase"/>
</dbReference>
<dbReference type="GO" id="GO:0016301">
    <property type="term" value="F:kinase activity"/>
    <property type="evidence" value="ECO:0007669"/>
    <property type="project" value="UniProtKB-KW"/>
</dbReference>
<sequence>MITPGDKTSLLGQSPPFSKSRVDKQAKLWRDGKPYDVDVIDEFLAFNAGVIEELMTLTDLTIGSFIIPISNDTGLQVTPDSNAYLLTSRVKTKATLLQKLRRMSETPLTNIHDIAGIRFDCDLTLTEQTKVAKAFAEGFEMSGAKKVEVKDLRNSPHSGYRAVHLHIRFEAGRAEMQIRTALQSKWANLYEEAADILGRGIRYLDEGESVPPGAEAIVDNLQGASLLVERVEELSDTEKVSRDPEVKKLRGEVYGMLESIHGNLKEVRLEFGE</sequence>
<dbReference type="CDD" id="cd05399">
    <property type="entry name" value="NT_Rel-Spo_like"/>
    <property type="match status" value="1"/>
</dbReference>
<dbReference type="KEGG" id="cqn:G7Y29_02385"/>
<keyword evidence="3" id="KW-0808">Transferase</keyword>
<dbReference type="PANTHER" id="PTHR47837">
    <property type="entry name" value="GTP PYROPHOSPHOKINASE YJBM"/>
    <property type="match status" value="1"/>
</dbReference>
<dbReference type="AlphaFoldDB" id="A0A7T0KNB4"/>
<accession>A0A7T0KNB4</accession>
<feature type="domain" description="RelA/SpoT" evidence="2">
    <location>
        <begin position="88"/>
        <end position="201"/>
    </location>
</feature>
<name>A0A7T0KNB4_9CORY</name>
<dbReference type="InterPro" id="IPR007685">
    <property type="entry name" value="RelA_SpoT"/>
</dbReference>
<evidence type="ECO:0000256" key="1">
    <source>
        <dbReference type="SAM" id="MobiDB-lite"/>
    </source>
</evidence>
<feature type="region of interest" description="Disordered" evidence="1">
    <location>
        <begin position="1"/>
        <end position="23"/>
    </location>
</feature>
<evidence type="ECO:0000313" key="3">
    <source>
        <dbReference type="EMBL" id="QPK83677.1"/>
    </source>
</evidence>
<dbReference type="SMART" id="SM00954">
    <property type="entry name" value="RelA_SpoT"/>
    <property type="match status" value="1"/>
</dbReference>
<dbReference type="GO" id="GO:0015969">
    <property type="term" value="P:guanosine tetraphosphate metabolic process"/>
    <property type="evidence" value="ECO:0007669"/>
    <property type="project" value="InterPro"/>
</dbReference>
<organism evidence="3 4">
    <name type="scientific">Corynebacterium qintianiae</name>
    <dbReference type="NCBI Taxonomy" id="2709392"/>
    <lineage>
        <taxon>Bacteria</taxon>
        <taxon>Bacillati</taxon>
        <taxon>Actinomycetota</taxon>
        <taxon>Actinomycetes</taxon>
        <taxon>Mycobacteriales</taxon>
        <taxon>Corynebacteriaceae</taxon>
        <taxon>Corynebacterium</taxon>
    </lineage>
</organism>
<dbReference type="SUPFAM" id="SSF81301">
    <property type="entry name" value="Nucleotidyltransferase"/>
    <property type="match status" value="1"/>
</dbReference>
<keyword evidence="4" id="KW-1185">Reference proteome</keyword>
<reference evidence="3 4" key="1">
    <citation type="submission" date="2020-11" db="EMBL/GenBank/DDBJ databases">
        <title>Corynebacterium sp. MC1420.</title>
        <authorList>
            <person name="Zhou J."/>
        </authorList>
    </citation>
    <scope>NUCLEOTIDE SEQUENCE [LARGE SCALE GENOMIC DNA]</scope>
    <source>
        <strain evidence="3 4">MC1420</strain>
    </source>
</reference>
<dbReference type="Pfam" id="PF04607">
    <property type="entry name" value="RelA_SpoT"/>
    <property type="match status" value="1"/>
</dbReference>
<evidence type="ECO:0000313" key="4">
    <source>
        <dbReference type="Proteomes" id="UP000594586"/>
    </source>
</evidence>
<protein>
    <submittedName>
        <fullName evidence="3">GTP pyrophosphokinase</fullName>
    </submittedName>
</protein>
<dbReference type="PANTHER" id="PTHR47837:SF1">
    <property type="entry name" value="GTP PYROPHOSPHOKINASE YJBM"/>
    <property type="match status" value="1"/>
</dbReference>
<keyword evidence="3" id="KW-0418">Kinase</keyword>
<dbReference type="Gene3D" id="3.30.460.10">
    <property type="entry name" value="Beta Polymerase, domain 2"/>
    <property type="match status" value="1"/>
</dbReference>
<evidence type="ECO:0000259" key="2">
    <source>
        <dbReference type="SMART" id="SM00954"/>
    </source>
</evidence>
<proteinExistence type="predicted"/>
<dbReference type="InterPro" id="IPR043519">
    <property type="entry name" value="NT_sf"/>
</dbReference>
<dbReference type="EMBL" id="CP064955">
    <property type="protein sequence ID" value="QPK83677.1"/>
    <property type="molecule type" value="Genomic_DNA"/>
</dbReference>
<dbReference type="Proteomes" id="UP000594586">
    <property type="component" value="Chromosome"/>
</dbReference>